<evidence type="ECO:0000256" key="6">
    <source>
        <dbReference type="ARBA" id="ARBA00022618"/>
    </source>
</evidence>
<keyword evidence="11 16" id="KW-0573">Peptidoglycan synthesis</keyword>
<keyword evidence="12 16" id="KW-0560">Oxidoreductase</keyword>
<dbReference type="InterPro" id="IPR011601">
    <property type="entry name" value="MurB_C"/>
</dbReference>
<comment type="cofactor">
    <cofactor evidence="1 16">
        <name>FAD</name>
        <dbReference type="ChEBI" id="CHEBI:57692"/>
    </cofactor>
</comment>
<dbReference type="GO" id="GO:0051301">
    <property type="term" value="P:cell division"/>
    <property type="evidence" value="ECO:0007669"/>
    <property type="project" value="UniProtKB-KW"/>
</dbReference>
<organism evidence="18 19">
    <name type="scientific">Peribacillus asahii</name>
    <dbReference type="NCBI Taxonomy" id="228899"/>
    <lineage>
        <taxon>Bacteria</taxon>
        <taxon>Bacillati</taxon>
        <taxon>Bacillota</taxon>
        <taxon>Bacilli</taxon>
        <taxon>Bacillales</taxon>
        <taxon>Bacillaceae</taxon>
        <taxon>Peribacillus</taxon>
    </lineage>
</organism>
<dbReference type="SUPFAM" id="SSF56176">
    <property type="entry name" value="FAD-binding/transporter-associated domain-like"/>
    <property type="match status" value="1"/>
</dbReference>
<evidence type="ECO:0000256" key="5">
    <source>
        <dbReference type="ARBA" id="ARBA00022490"/>
    </source>
</evidence>
<keyword evidence="13 16" id="KW-0131">Cell cycle</keyword>
<evidence type="ECO:0000256" key="15">
    <source>
        <dbReference type="ARBA" id="ARBA00048914"/>
    </source>
</evidence>
<protein>
    <recommendedName>
        <fullName evidence="16">UDP-N-acetylenolpyruvoylglucosamine reductase</fullName>
        <ecNumber evidence="16">1.3.1.98</ecNumber>
    </recommendedName>
    <alternativeName>
        <fullName evidence="16">UDP-N-acetylmuramate dehydrogenase</fullName>
    </alternativeName>
</protein>
<dbReference type="InterPro" id="IPR003170">
    <property type="entry name" value="MurB"/>
</dbReference>
<feature type="active site" evidence="16">
    <location>
        <position position="296"/>
    </location>
</feature>
<dbReference type="GO" id="GO:0071555">
    <property type="term" value="P:cell wall organization"/>
    <property type="evidence" value="ECO:0007669"/>
    <property type="project" value="UniProtKB-KW"/>
</dbReference>
<dbReference type="InterPro" id="IPR016167">
    <property type="entry name" value="FAD-bd_PCMH_sub1"/>
</dbReference>
<keyword evidence="14 16" id="KW-0961">Cell wall biogenesis/degradation</keyword>
<dbReference type="GO" id="GO:0008762">
    <property type="term" value="F:UDP-N-acetylmuramate dehydrogenase activity"/>
    <property type="evidence" value="ECO:0007669"/>
    <property type="project" value="UniProtKB-UniRule"/>
</dbReference>
<dbReference type="PANTHER" id="PTHR21071">
    <property type="entry name" value="UDP-N-ACETYLENOLPYRUVOYLGLUCOSAMINE REDUCTASE"/>
    <property type="match status" value="1"/>
</dbReference>
<evidence type="ECO:0000256" key="11">
    <source>
        <dbReference type="ARBA" id="ARBA00022984"/>
    </source>
</evidence>
<dbReference type="RefSeq" id="WP_373995319.1">
    <property type="nucleotide sequence ID" value="NZ_CP026095.1"/>
</dbReference>
<evidence type="ECO:0000313" key="18">
    <source>
        <dbReference type="EMBL" id="AZV42175.1"/>
    </source>
</evidence>
<evidence type="ECO:0000256" key="8">
    <source>
        <dbReference type="ARBA" id="ARBA00022827"/>
    </source>
</evidence>
<dbReference type="Gene3D" id="3.90.78.10">
    <property type="entry name" value="UDP-N-acetylenolpyruvoylglucosamine reductase, C-terminal domain"/>
    <property type="match status" value="1"/>
</dbReference>
<accession>A0A3T0KPH2</accession>
<name>A0A3T0KPH2_9BACI</name>
<feature type="active site" evidence="16">
    <location>
        <position position="175"/>
    </location>
</feature>
<evidence type="ECO:0000256" key="2">
    <source>
        <dbReference type="ARBA" id="ARBA00003921"/>
    </source>
</evidence>
<evidence type="ECO:0000313" key="19">
    <source>
        <dbReference type="Proteomes" id="UP000283095"/>
    </source>
</evidence>
<dbReference type="GO" id="GO:0009252">
    <property type="term" value="P:peptidoglycan biosynthetic process"/>
    <property type="evidence" value="ECO:0007669"/>
    <property type="project" value="UniProtKB-UniRule"/>
</dbReference>
<dbReference type="PANTHER" id="PTHR21071:SF5">
    <property type="entry name" value="UDP-N-ACETYLENOLPYRUVOYLGLUCOSAMINE REDUCTASE"/>
    <property type="match status" value="1"/>
</dbReference>
<dbReference type="PROSITE" id="PS51387">
    <property type="entry name" value="FAD_PCMH"/>
    <property type="match status" value="1"/>
</dbReference>
<dbReference type="Pfam" id="PF02873">
    <property type="entry name" value="MurB_C"/>
    <property type="match status" value="1"/>
</dbReference>
<dbReference type="Gene3D" id="3.30.465.10">
    <property type="match status" value="1"/>
</dbReference>
<evidence type="ECO:0000256" key="9">
    <source>
        <dbReference type="ARBA" id="ARBA00022857"/>
    </source>
</evidence>
<dbReference type="GO" id="GO:0005829">
    <property type="term" value="C:cytosol"/>
    <property type="evidence" value="ECO:0007669"/>
    <property type="project" value="TreeGrafter"/>
</dbReference>
<evidence type="ECO:0000256" key="4">
    <source>
        <dbReference type="ARBA" id="ARBA00004752"/>
    </source>
</evidence>
<dbReference type="GO" id="GO:0008360">
    <property type="term" value="P:regulation of cell shape"/>
    <property type="evidence" value="ECO:0007669"/>
    <property type="project" value="UniProtKB-KW"/>
</dbReference>
<gene>
    <name evidence="16 18" type="primary">murB</name>
    <name evidence="18" type="ORF">BAOM_1565</name>
</gene>
<keyword evidence="9 16" id="KW-0521">NADP</keyword>
<evidence type="ECO:0000256" key="3">
    <source>
        <dbReference type="ARBA" id="ARBA00004496"/>
    </source>
</evidence>
<dbReference type="InterPro" id="IPR036318">
    <property type="entry name" value="FAD-bd_PCMH-like_sf"/>
</dbReference>
<keyword evidence="8 16" id="KW-0274">FAD</keyword>
<dbReference type="NCBIfam" id="NF010480">
    <property type="entry name" value="PRK13905.1"/>
    <property type="match status" value="1"/>
</dbReference>
<evidence type="ECO:0000256" key="7">
    <source>
        <dbReference type="ARBA" id="ARBA00022630"/>
    </source>
</evidence>
<evidence type="ECO:0000256" key="1">
    <source>
        <dbReference type="ARBA" id="ARBA00001974"/>
    </source>
</evidence>
<feature type="active site" description="Proton donor" evidence="16">
    <location>
        <position position="226"/>
    </location>
</feature>
<evidence type="ECO:0000259" key="17">
    <source>
        <dbReference type="PROSITE" id="PS51387"/>
    </source>
</evidence>
<dbReference type="InterPro" id="IPR006094">
    <property type="entry name" value="Oxid_FAD_bind_N"/>
</dbReference>
<feature type="domain" description="FAD-binding PCMH-type" evidence="17">
    <location>
        <begin position="31"/>
        <end position="197"/>
    </location>
</feature>
<comment type="pathway">
    <text evidence="4 16">Cell wall biogenesis; peptidoglycan biosynthesis.</text>
</comment>
<dbReference type="Proteomes" id="UP000283095">
    <property type="component" value="Chromosome"/>
</dbReference>
<keyword evidence="6 16" id="KW-0132">Cell division</keyword>
<keyword evidence="7 16" id="KW-0285">Flavoprotein</keyword>
<dbReference type="AlphaFoldDB" id="A0A3T0KPH2"/>
<dbReference type="InterPro" id="IPR016166">
    <property type="entry name" value="FAD-bd_PCMH"/>
</dbReference>
<evidence type="ECO:0000256" key="10">
    <source>
        <dbReference type="ARBA" id="ARBA00022960"/>
    </source>
</evidence>
<keyword evidence="5 16" id="KW-0963">Cytoplasm</keyword>
<dbReference type="Pfam" id="PF01565">
    <property type="entry name" value="FAD_binding_4"/>
    <property type="match status" value="1"/>
</dbReference>
<dbReference type="EMBL" id="CP026095">
    <property type="protein sequence ID" value="AZV42175.1"/>
    <property type="molecule type" value="Genomic_DNA"/>
</dbReference>
<keyword evidence="10 16" id="KW-0133">Cell shape</keyword>
<dbReference type="InterPro" id="IPR016169">
    <property type="entry name" value="FAD-bd_PCMH_sub2"/>
</dbReference>
<dbReference type="UniPathway" id="UPA00219"/>
<evidence type="ECO:0000256" key="13">
    <source>
        <dbReference type="ARBA" id="ARBA00023306"/>
    </source>
</evidence>
<comment type="subcellular location">
    <subcellularLocation>
        <location evidence="3 16">Cytoplasm</location>
    </subcellularLocation>
</comment>
<comment type="similarity">
    <text evidence="16">Belongs to the MurB family.</text>
</comment>
<proteinExistence type="inferred from homology"/>
<dbReference type="SUPFAM" id="SSF56194">
    <property type="entry name" value="Uridine diphospho-N-Acetylenolpyruvylglucosamine reductase, MurB, C-terminal domain"/>
    <property type="match status" value="1"/>
</dbReference>
<reference evidence="18 19" key="1">
    <citation type="submission" date="2018-01" db="EMBL/GenBank/DDBJ databases">
        <title>Bacillus asahii Genome sequencing and assembly.</title>
        <authorList>
            <person name="Jiang H."/>
            <person name="Feng Y."/>
            <person name="Zhao F."/>
            <person name="Lin X."/>
        </authorList>
    </citation>
    <scope>NUCLEOTIDE SEQUENCE [LARGE SCALE GENOMIC DNA]</scope>
    <source>
        <strain evidence="18 19">OM18</strain>
    </source>
</reference>
<comment type="catalytic activity">
    <reaction evidence="15 16">
        <text>UDP-N-acetyl-alpha-D-muramate + NADP(+) = UDP-N-acetyl-3-O-(1-carboxyvinyl)-alpha-D-glucosamine + NADPH + H(+)</text>
        <dbReference type="Rhea" id="RHEA:12248"/>
        <dbReference type="ChEBI" id="CHEBI:15378"/>
        <dbReference type="ChEBI" id="CHEBI:57783"/>
        <dbReference type="ChEBI" id="CHEBI:58349"/>
        <dbReference type="ChEBI" id="CHEBI:68483"/>
        <dbReference type="ChEBI" id="CHEBI:70757"/>
        <dbReference type="EC" id="1.3.1.98"/>
    </reaction>
</comment>
<sequence length="303" mass="32953">MIEAIVQQLRDLQVGKVLVNEPLANHTTMKMGGPADLFIEPSSIENLEKTMKIIRENNVPWRAIGRGSNLLVSDAGIEGALIKLGKGLDHLEINESEIRVGAGYSLVSLSVQISKKGLAGLEFASGIPGSVGGSVYMNAGAHGSDMSEILEKAYVLFADGTLAWLSKEEMEFSYRTSILQKKRPGIVLEAIFQLTPGNREEIVAKMQSNKNYRKETQPYNLPCAGSIFRNPLPHYAGQLVQEAGLKGYSIGGAQISPMHGNFIVNTGNGKAADVLALIQYVKDTVFKQYGIMMETEVEIIGRK</sequence>
<dbReference type="KEGG" id="pasa:BAOM_1565"/>
<evidence type="ECO:0000256" key="12">
    <source>
        <dbReference type="ARBA" id="ARBA00023002"/>
    </source>
</evidence>
<dbReference type="InterPro" id="IPR036635">
    <property type="entry name" value="MurB_C_sf"/>
</dbReference>
<evidence type="ECO:0000256" key="16">
    <source>
        <dbReference type="HAMAP-Rule" id="MF_00037"/>
    </source>
</evidence>
<dbReference type="EC" id="1.3.1.98" evidence="16"/>
<dbReference type="NCBIfam" id="TIGR00179">
    <property type="entry name" value="murB"/>
    <property type="match status" value="1"/>
</dbReference>
<dbReference type="HAMAP" id="MF_00037">
    <property type="entry name" value="MurB"/>
    <property type="match status" value="1"/>
</dbReference>
<dbReference type="Gene3D" id="3.30.43.10">
    <property type="entry name" value="Uridine Diphospho-n-acetylenolpyruvylglucosamine Reductase, domain 2"/>
    <property type="match status" value="1"/>
</dbReference>
<dbReference type="GO" id="GO:0071949">
    <property type="term" value="F:FAD binding"/>
    <property type="evidence" value="ECO:0007669"/>
    <property type="project" value="InterPro"/>
</dbReference>
<evidence type="ECO:0000256" key="14">
    <source>
        <dbReference type="ARBA" id="ARBA00023316"/>
    </source>
</evidence>
<comment type="function">
    <text evidence="2 16">Cell wall formation.</text>
</comment>